<dbReference type="STRING" id="407821.A0A087UL97"/>
<feature type="domain" description="C2" evidence="1">
    <location>
        <begin position="20"/>
        <end position="122"/>
    </location>
</feature>
<organism evidence="2 3">
    <name type="scientific">Stegodyphus mimosarum</name>
    <name type="common">African social velvet spider</name>
    <dbReference type="NCBI Taxonomy" id="407821"/>
    <lineage>
        <taxon>Eukaryota</taxon>
        <taxon>Metazoa</taxon>
        <taxon>Ecdysozoa</taxon>
        <taxon>Arthropoda</taxon>
        <taxon>Chelicerata</taxon>
        <taxon>Arachnida</taxon>
        <taxon>Araneae</taxon>
        <taxon>Araneomorphae</taxon>
        <taxon>Entelegynae</taxon>
        <taxon>Eresoidea</taxon>
        <taxon>Eresidae</taxon>
        <taxon>Stegodyphus</taxon>
    </lineage>
</organism>
<dbReference type="InterPro" id="IPR045050">
    <property type="entry name" value="Synaptotagmin_plant"/>
</dbReference>
<accession>A0A087UL97</accession>
<protein>
    <submittedName>
        <fullName evidence="2">Cytosolic phospholipase A2</fullName>
    </submittedName>
</protein>
<feature type="non-terminal residue" evidence="2">
    <location>
        <position position="122"/>
    </location>
</feature>
<evidence type="ECO:0000313" key="2">
    <source>
        <dbReference type="EMBL" id="KFM78136.1"/>
    </source>
</evidence>
<reference evidence="2 3" key="1">
    <citation type="submission" date="2013-11" db="EMBL/GenBank/DDBJ databases">
        <title>Genome sequencing of Stegodyphus mimosarum.</title>
        <authorList>
            <person name="Bechsgaard J."/>
        </authorList>
    </citation>
    <scope>NUCLEOTIDE SEQUENCE [LARGE SCALE GENOMIC DNA]</scope>
</reference>
<sequence length="122" mass="13793">MECETLADQLLLSEQPISEVPPLPSLQVFQVTPDSCNILNVTVVEAHKITKGWVGDLVDKPDPYVILRIPGSPNGMKRTKHFNNTSSPTWNEEFTFVLDPQKEYELEITLMDANYTIDEKMG</sequence>
<dbReference type="InterPro" id="IPR035892">
    <property type="entry name" value="C2_domain_sf"/>
</dbReference>
<dbReference type="GO" id="GO:0005783">
    <property type="term" value="C:endoplasmic reticulum"/>
    <property type="evidence" value="ECO:0007669"/>
    <property type="project" value="TreeGrafter"/>
</dbReference>
<dbReference type="SUPFAM" id="SSF49562">
    <property type="entry name" value="C2 domain (Calcium/lipid-binding domain, CaLB)"/>
    <property type="match status" value="1"/>
</dbReference>
<dbReference type="PANTHER" id="PTHR10774">
    <property type="entry name" value="EXTENDED SYNAPTOTAGMIN-RELATED"/>
    <property type="match status" value="1"/>
</dbReference>
<dbReference type="SMART" id="SM00239">
    <property type="entry name" value="C2"/>
    <property type="match status" value="1"/>
</dbReference>
<evidence type="ECO:0000313" key="3">
    <source>
        <dbReference type="Proteomes" id="UP000054359"/>
    </source>
</evidence>
<dbReference type="Pfam" id="PF00168">
    <property type="entry name" value="C2"/>
    <property type="match status" value="1"/>
</dbReference>
<keyword evidence="3" id="KW-1185">Reference proteome</keyword>
<dbReference type="OMA" id="WWNDLAD"/>
<dbReference type="EMBL" id="KK120371">
    <property type="protein sequence ID" value="KFM78136.1"/>
    <property type="molecule type" value="Genomic_DNA"/>
</dbReference>
<dbReference type="Proteomes" id="UP000054359">
    <property type="component" value="Unassembled WGS sequence"/>
</dbReference>
<dbReference type="PROSITE" id="PS50004">
    <property type="entry name" value="C2"/>
    <property type="match status" value="1"/>
</dbReference>
<evidence type="ECO:0000259" key="1">
    <source>
        <dbReference type="PROSITE" id="PS50004"/>
    </source>
</evidence>
<dbReference type="OrthoDB" id="8196057at2759"/>
<dbReference type="Gene3D" id="2.60.40.150">
    <property type="entry name" value="C2 domain"/>
    <property type="match status" value="1"/>
</dbReference>
<dbReference type="InterPro" id="IPR000008">
    <property type="entry name" value="C2_dom"/>
</dbReference>
<name>A0A087UL97_STEMI</name>
<proteinExistence type="predicted"/>
<dbReference type="PANTHER" id="PTHR10774:SF190">
    <property type="entry name" value="C2 CALCIUM_LIPID-BINDING ENDONUCLEASE_EXONUCLEASE_PHOSPHATASE-RELATED"/>
    <property type="match status" value="1"/>
</dbReference>
<dbReference type="AlphaFoldDB" id="A0A087UL97"/>
<dbReference type="GO" id="GO:0008289">
    <property type="term" value="F:lipid binding"/>
    <property type="evidence" value="ECO:0007669"/>
    <property type="project" value="InterPro"/>
</dbReference>
<gene>
    <name evidence="2" type="ORF">X975_11914</name>
</gene>